<evidence type="ECO:0000313" key="3">
    <source>
        <dbReference type="Proteomes" id="UP000825935"/>
    </source>
</evidence>
<proteinExistence type="predicted"/>
<name>A0A8T2SWU7_CERRI</name>
<feature type="transmembrane region" description="Helical" evidence="1">
    <location>
        <begin position="139"/>
        <end position="162"/>
    </location>
</feature>
<gene>
    <name evidence="2" type="ORF">KP509_17G064200</name>
</gene>
<dbReference type="AlphaFoldDB" id="A0A8T2SWU7"/>
<dbReference type="OrthoDB" id="423598at2759"/>
<reference evidence="2" key="1">
    <citation type="submission" date="2021-08" db="EMBL/GenBank/DDBJ databases">
        <title>WGS assembly of Ceratopteris richardii.</title>
        <authorList>
            <person name="Marchant D.B."/>
            <person name="Chen G."/>
            <person name="Jenkins J."/>
            <person name="Shu S."/>
            <person name="Leebens-Mack J."/>
            <person name="Grimwood J."/>
            <person name="Schmutz J."/>
            <person name="Soltis P."/>
            <person name="Soltis D."/>
            <person name="Chen Z.-H."/>
        </authorList>
    </citation>
    <scope>NUCLEOTIDE SEQUENCE</scope>
    <source>
        <strain evidence="2">Whitten #5841</strain>
        <tissue evidence="2">Leaf</tissue>
    </source>
</reference>
<organism evidence="2 3">
    <name type="scientific">Ceratopteris richardii</name>
    <name type="common">Triangle waterfern</name>
    <dbReference type="NCBI Taxonomy" id="49495"/>
    <lineage>
        <taxon>Eukaryota</taxon>
        <taxon>Viridiplantae</taxon>
        <taxon>Streptophyta</taxon>
        <taxon>Embryophyta</taxon>
        <taxon>Tracheophyta</taxon>
        <taxon>Polypodiopsida</taxon>
        <taxon>Polypodiidae</taxon>
        <taxon>Polypodiales</taxon>
        <taxon>Pteridineae</taxon>
        <taxon>Pteridaceae</taxon>
        <taxon>Parkerioideae</taxon>
        <taxon>Ceratopteris</taxon>
    </lineage>
</organism>
<protein>
    <recommendedName>
        <fullName evidence="4">Chlorophyll a-b binding protein, chloroplastic</fullName>
    </recommendedName>
</protein>
<evidence type="ECO:0000313" key="2">
    <source>
        <dbReference type="EMBL" id="KAH7373599.1"/>
    </source>
</evidence>
<dbReference type="EMBL" id="CM035422">
    <property type="protein sequence ID" value="KAH7373599.1"/>
    <property type="molecule type" value="Genomic_DNA"/>
</dbReference>
<sequence length="202" mass="22255">MATAAASATTSLASSFLGTQELSNGVKNFGPSNGFRIVARFGGKKVAKSAPKKSSSANVDRPLWYPGCKPPAWLDDSLVGDDSFDPLNLAKPAKYLQFDFDSLNQNLAREETIRGSLFLSLSLSASLSQSVKYSVSVHAGWNLCLYLRLVAFFTISCLWFLLRPNQNSDLFISSTMDCHIIVSRSISSEIKIDLIWSWWSSR</sequence>
<keyword evidence="1" id="KW-0472">Membrane</keyword>
<dbReference type="Proteomes" id="UP000825935">
    <property type="component" value="Chromosome 17"/>
</dbReference>
<evidence type="ECO:0000256" key="1">
    <source>
        <dbReference type="SAM" id="Phobius"/>
    </source>
</evidence>
<comment type="caution">
    <text evidence="2">The sequence shown here is derived from an EMBL/GenBank/DDBJ whole genome shotgun (WGS) entry which is preliminary data.</text>
</comment>
<keyword evidence="1" id="KW-1133">Transmembrane helix</keyword>
<keyword evidence="1" id="KW-0812">Transmembrane</keyword>
<accession>A0A8T2SWU7</accession>
<dbReference type="SUPFAM" id="SSF103511">
    <property type="entry name" value="Chlorophyll a-b binding protein"/>
    <property type="match status" value="1"/>
</dbReference>
<keyword evidence="3" id="KW-1185">Reference proteome</keyword>
<evidence type="ECO:0008006" key="4">
    <source>
        <dbReference type="Google" id="ProtNLM"/>
    </source>
</evidence>